<dbReference type="PANTHER" id="PTHR37484:SF1">
    <property type="entry name" value="ROD SHAPE-DETERMINING PROTEIN MRED"/>
    <property type="match status" value="1"/>
</dbReference>
<dbReference type="PANTHER" id="PTHR37484">
    <property type="entry name" value="ROD SHAPE-DETERMINING PROTEIN MRED"/>
    <property type="match status" value="1"/>
</dbReference>
<feature type="transmembrane region" description="Helical" evidence="8">
    <location>
        <begin position="21"/>
        <end position="39"/>
    </location>
</feature>
<dbReference type="Proteomes" id="UP000295443">
    <property type="component" value="Unassembled WGS sequence"/>
</dbReference>
<evidence type="ECO:0000256" key="2">
    <source>
        <dbReference type="ARBA" id="ARBA00007776"/>
    </source>
</evidence>
<evidence type="ECO:0000256" key="4">
    <source>
        <dbReference type="ARBA" id="ARBA00022692"/>
    </source>
</evidence>
<dbReference type="RefSeq" id="WP_131447560.1">
    <property type="nucleotide sequence ID" value="NZ_SJZB01000042.1"/>
</dbReference>
<evidence type="ECO:0000256" key="1">
    <source>
        <dbReference type="ARBA" id="ARBA00004651"/>
    </source>
</evidence>
<evidence type="ECO:0000256" key="6">
    <source>
        <dbReference type="ARBA" id="ARBA00022989"/>
    </source>
</evidence>
<evidence type="ECO:0000313" key="9">
    <source>
        <dbReference type="EMBL" id="TCJ12781.1"/>
    </source>
</evidence>
<protein>
    <submittedName>
        <fullName evidence="9">Rod shape-determining protein MreD</fullName>
    </submittedName>
</protein>
<keyword evidence="6 8" id="KW-1133">Transmembrane helix</keyword>
<dbReference type="GO" id="GO:0005886">
    <property type="term" value="C:plasma membrane"/>
    <property type="evidence" value="ECO:0007669"/>
    <property type="project" value="UniProtKB-SubCell"/>
</dbReference>
<evidence type="ECO:0000256" key="7">
    <source>
        <dbReference type="ARBA" id="ARBA00023136"/>
    </source>
</evidence>
<comment type="caution">
    <text evidence="9">The sequence shown here is derived from an EMBL/GenBank/DDBJ whole genome shotgun (WGS) entry which is preliminary data.</text>
</comment>
<dbReference type="Pfam" id="PF04093">
    <property type="entry name" value="MreD"/>
    <property type="match status" value="1"/>
</dbReference>
<keyword evidence="7 8" id="KW-0472">Membrane</keyword>
<dbReference type="OrthoDB" id="5297408at2"/>
<proteinExistence type="inferred from homology"/>
<gene>
    <name evidence="9" type="primary">mreD</name>
    <name evidence="9" type="ORF">EZJ19_11105</name>
</gene>
<feature type="transmembrane region" description="Helical" evidence="8">
    <location>
        <begin position="145"/>
        <end position="163"/>
    </location>
</feature>
<organism evidence="9 10">
    <name type="scientific">Parasulfuritortus cantonensis</name>
    <dbReference type="NCBI Taxonomy" id="2528202"/>
    <lineage>
        <taxon>Bacteria</taxon>
        <taxon>Pseudomonadati</taxon>
        <taxon>Pseudomonadota</taxon>
        <taxon>Betaproteobacteria</taxon>
        <taxon>Nitrosomonadales</taxon>
        <taxon>Thiobacillaceae</taxon>
        <taxon>Parasulfuritortus</taxon>
    </lineage>
</organism>
<keyword evidence="3" id="KW-1003">Cell membrane</keyword>
<dbReference type="NCBIfam" id="TIGR03426">
    <property type="entry name" value="shape_MreD"/>
    <property type="match status" value="1"/>
</dbReference>
<evidence type="ECO:0000256" key="3">
    <source>
        <dbReference type="ARBA" id="ARBA00022475"/>
    </source>
</evidence>
<sequence length="180" mass="19845">MNTEKPLVPQGPQLIAPASRRLVYGSLLLAYLATLLPWPQDTLWLVPDFTLVLLFYWTIHAPHIAGLGLAMTLGLLVDLTLGSLIGQHGLTYTVSVYLVILVRRRLENFEVSGRALHLAPVFLGAQALHLILGLAFSLPDADWRYLAAGLVGALLWIPIAHLLDRLTGWTNEMRIEPAAK</sequence>
<dbReference type="InterPro" id="IPR007227">
    <property type="entry name" value="Cell_shape_determining_MreD"/>
</dbReference>
<evidence type="ECO:0000256" key="8">
    <source>
        <dbReference type="SAM" id="Phobius"/>
    </source>
</evidence>
<feature type="transmembrane region" description="Helical" evidence="8">
    <location>
        <begin position="89"/>
        <end position="106"/>
    </location>
</feature>
<feature type="transmembrane region" description="Helical" evidence="8">
    <location>
        <begin position="118"/>
        <end position="138"/>
    </location>
</feature>
<evidence type="ECO:0000256" key="5">
    <source>
        <dbReference type="ARBA" id="ARBA00022960"/>
    </source>
</evidence>
<evidence type="ECO:0000313" key="10">
    <source>
        <dbReference type="Proteomes" id="UP000295443"/>
    </source>
</evidence>
<dbReference type="EMBL" id="SJZB01000042">
    <property type="protein sequence ID" value="TCJ12781.1"/>
    <property type="molecule type" value="Genomic_DNA"/>
</dbReference>
<comment type="similarity">
    <text evidence="2">Belongs to the MreD family.</text>
</comment>
<dbReference type="InterPro" id="IPR026034">
    <property type="entry name" value="MreD_proteobac"/>
</dbReference>
<dbReference type="AlphaFoldDB" id="A0A4R1B4D4"/>
<keyword evidence="5" id="KW-0133">Cell shape</keyword>
<keyword evidence="4 8" id="KW-0812">Transmembrane</keyword>
<dbReference type="PIRSF" id="PIRSF018472">
    <property type="entry name" value="MreD_proteobac"/>
    <property type="match status" value="1"/>
</dbReference>
<name>A0A4R1B4D4_9PROT</name>
<keyword evidence="10" id="KW-1185">Reference proteome</keyword>
<reference evidence="9 10" key="1">
    <citation type="submission" date="2019-03" db="EMBL/GenBank/DDBJ databases">
        <title>Genome sequence of Thiobacillaceae bacterium LSR1, a sulfur-oxidizing bacterium isolated from freshwater sediment.</title>
        <authorList>
            <person name="Li S."/>
        </authorList>
    </citation>
    <scope>NUCLEOTIDE SEQUENCE [LARGE SCALE GENOMIC DNA]</scope>
    <source>
        <strain evidence="9 10">LSR1</strain>
    </source>
</reference>
<feature type="transmembrane region" description="Helical" evidence="8">
    <location>
        <begin position="51"/>
        <end position="77"/>
    </location>
</feature>
<comment type="subcellular location">
    <subcellularLocation>
        <location evidence="1">Cell membrane</location>
        <topology evidence="1">Multi-pass membrane protein</topology>
    </subcellularLocation>
</comment>
<accession>A0A4R1B4D4</accession>
<dbReference type="GO" id="GO:0008360">
    <property type="term" value="P:regulation of cell shape"/>
    <property type="evidence" value="ECO:0007669"/>
    <property type="project" value="UniProtKB-KW"/>
</dbReference>